<dbReference type="OrthoDB" id="269822at2759"/>
<comment type="catalytic activity">
    <reaction evidence="4">
        <text>a 1,2-diacyl-sn-glycero-3-phospho-(1D-myo-inositol-4,5-bisphosphate) + H2O = 1D-myo-inositol 1,4,5-trisphosphate + a 1,2-diacyl-sn-glycerol + H(+)</text>
        <dbReference type="Rhea" id="RHEA:33179"/>
        <dbReference type="ChEBI" id="CHEBI:15377"/>
        <dbReference type="ChEBI" id="CHEBI:15378"/>
        <dbReference type="ChEBI" id="CHEBI:17815"/>
        <dbReference type="ChEBI" id="CHEBI:58456"/>
        <dbReference type="ChEBI" id="CHEBI:203600"/>
        <dbReference type="EC" id="3.1.4.11"/>
    </reaction>
</comment>
<dbReference type="PROSITE" id="PS50008">
    <property type="entry name" value="PIPLC_Y_DOMAIN"/>
    <property type="match status" value="1"/>
</dbReference>
<comment type="subcellular location">
    <subcellularLocation>
        <location evidence="1">Cytoplasm</location>
    </subcellularLocation>
</comment>
<dbReference type="InterPro" id="IPR000008">
    <property type="entry name" value="C2_dom"/>
</dbReference>
<feature type="region of interest" description="Disordered" evidence="5">
    <location>
        <begin position="261"/>
        <end position="285"/>
    </location>
</feature>
<reference evidence="8" key="2">
    <citation type="submission" date="2021-01" db="UniProtKB">
        <authorList>
            <consortium name="EnsemblMetazoa"/>
        </authorList>
    </citation>
    <scope>IDENTIFICATION</scope>
</reference>
<dbReference type="GO" id="GO:0005737">
    <property type="term" value="C:cytoplasm"/>
    <property type="evidence" value="ECO:0007669"/>
    <property type="project" value="UniProtKB-SubCell"/>
</dbReference>
<keyword evidence="4" id="KW-0443">Lipid metabolism</keyword>
<dbReference type="FunFam" id="1.10.238.10:FF:000005">
    <property type="entry name" value="Phosphoinositide phospholipase C"/>
    <property type="match status" value="1"/>
</dbReference>
<organism evidence="8 9">
    <name type="scientific">Strongylocentrotus purpuratus</name>
    <name type="common">Purple sea urchin</name>
    <dbReference type="NCBI Taxonomy" id="7668"/>
    <lineage>
        <taxon>Eukaryota</taxon>
        <taxon>Metazoa</taxon>
        <taxon>Echinodermata</taxon>
        <taxon>Eleutherozoa</taxon>
        <taxon>Echinozoa</taxon>
        <taxon>Echinoidea</taxon>
        <taxon>Euechinoidea</taxon>
        <taxon>Echinacea</taxon>
        <taxon>Camarodonta</taxon>
        <taxon>Echinidea</taxon>
        <taxon>Strongylocentrotidae</taxon>
        <taxon>Strongylocentrotus</taxon>
    </lineage>
</organism>
<dbReference type="GO" id="GO:0032228">
    <property type="term" value="P:regulation of synaptic transmission, GABAergic"/>
    <property type="evidence" value="ECO:0000318"/>
    <property type="project" value="GO_Central"/>
</dbReference>
<dbReference type="SUPFAM" id="SSF49562">
    <property type="entry name" value="C2 domain (Calcium/lipid-binding domain, CaLB)"/>
    <property type="match status" value="1"/>
</dbReference>
<dbReference type="GO" id="GO:0048015">
    <property type="term" value="P:phosphatidylinositol-mediated signaling"/>
    <property type="evidence" value="ECO:0000318"/>
    <property type="project" value="GO_Central"/>
</dbReference>
<dbReference type="GO" id="GO:0046488">
    <property type="term" value="P:phosphatidylinositol metabolic process"/>
    <property type="evidence" value="ECO:0000318"/>
    <property type="project" value="GO_Central"/>
</dbReference>
<name>A0A7M7PG92_STRPU</name>
<dbReference type="FunFam" id="3.20.20.190:FF:000001">
    <property type="entry name" value="Phosphoinositide phospholipase C"/>
    <property type="match status" value="1"/>
</dbReference>
<dbReference type="InterPro" id="IPR000909">
    <property type="entry name" value="PLipase_C_PInositol-sp_X_dom"/>
</dbReference>
<keyword evidence="3" id="KW-0807">Transducer</keyword>
<dbReference type="Pfam" id="PF00168">
    <property type="entry name" value="C2"/>
    <property type="match status" value="1"/>
</dbReference>
<keyword evidence="2" id="KW-0963">Cytoplasm</keyword>
<dbReference type="PANTHER" id="PTHR10336:SF196">
    <property type="entry name" value="PHOSPHOINOSITIDE PHOSPHOLIPASE C"/>
    <property type="match status" value="1"/>
</dbReference>
<evidence type="ECO:0000256" key="2">
    <source>
        <dbReference type="ARBA" id="ARBA00022490"/>
    </source>
</evidence>
<evidence type="ECO:0000256" key="4">
    <source>
        <dbReference type="RuleBase" id="RU361133"/>
    </source>
</evidence>
<dbReference type="FunFam" id="2.60.40.150:FF:000017">
    <property type="entry name" value="Phosphoinositide phospholipase C"/>
    <property type="match status" value="1"/>
</dbReference>
<evidence type="ECO:0000313" key="9">
    <source>
        <dbReference type="Proteomes" id="UP000007110"/>
    </source>
</evidence>
<dbReference type="Pfam" id="PF00388">
    <property type="entry name" value="PI-PLC-X"/>
    <property type="match status" value="1"/>
</dbReference>
<protein>
    <recommendedName>
        <fullName evidence="4">Phosphoinositide phospholipase C</fullName>
        <ecNumber evidence="4">3.1.4.11</ecNumber>
    </recommendedName>
</protein>
<evidence type="ECO:0000256" key="3">
    <source>
        <dbReference type="ARBA" id="ARBA00023224"/>
    </source>
</evidence>
<evidence type="ECO:0000256" key="5">
    <source>
        <dbReference type="SAM" id="MobiDB-lite"/>
    </source>
</evidence>
<dbReference type="SUPFAM" id="SSF51695">
    <property type="entry name" value="PLC-like phosphodiesterases"/>
    <property type="match status" value="1"/>
</dbReference>
<reference evidence="9" key="1">
    <citation type="submission" date="2015-02" db="EMBL/GenBank/DDBJ databases">
        <title>Genome sequencing for Strongylocentrotus purpuratus.</title>
        <authorList>
            <person name="Murali S."/>
            <person name="Liu Y."/>
            <person name="Vee V."/>
            <person name="English A."/>
            <person name="Wang M."/>
            <person name="Skinner E."/>
            <person name="Han Y."/>
            <person name="Muzny D.M."/>
            <person name="Worley K.C."/>
            <person name="Gibbs R.A."/>
        </authorList>
    </citation>
    <scope>NUCLEOTIDE SEQUENCE</scope>
</reference>
<dbReference type="AlphaFoldDB" id="A0A7M7PG92"/>
<feature type="domain" description="C2" evidence="6">
    <location>
        <begin position="455"/>
        <end position="581"/>
    </location>
</feature>
<keyword evidence="4" id="KW-0378">Hydrolase</keyword>
<dbReference type="InterPro" id="IPR015359">
    <property type="entry name" value="PLC_EF-hand-like"/>
</dbReference>
<dbReference type="EC" id="3.1.4.11" evidence="4"/>
<dbReference type="EnsemblMetazoa" id="XM_030992978">
    <property type="protein sequence ID" value="XP_030848838"/>
    <property type="gene ID" value="LOC592492"/>
</dbReference>
<dbReference type="Pfam" id="PF09279">
    <property type="entry name" value="EF-hand_like"/>
    <property type="match status" value="1"/>
</dbReference>
<dbReference type="Gene3D" id="1.10.238.10">
    <property type="entry name" value="EF-hand"/>
    <property type="match status" value="1"/>
</dbReference>
<dbReference type="GO" id="GO:0004435">
    <property type="term" value="F:phosphatidylinositol-4,5-bisphosphate phospholipase C activity"/>
    <property type="evidence" value="ECO:0000318"/>
    <property type="project" value="GO_Central"/>
</dbReference>
<dbReference type="PROSITE" id="PS50004">
    <property type="entry name" value="C2"/>
    <property type="match status" value="1"/>
</dbReference>
<dbReference type="PRINTS" id="PR00390">
    <property type="entry name" value="PHPHLIPASEC"/>
</dbReference>
<dbReference type="SMART" id="SM00239">
    <property type="entry name" value="C2"/>
    <property type="match status" value="1"/>
</dbReference>
<dbReference type="CDD" id="cd08597">
    <property type="entry name" value="PI-PLCc_PRIP_metazoa"/>
    <property type="match status" value="1"/>
</dbReference>
<dbReference type="InterPro" id="IPR001711">
    <property type="entry name" value="PLipase_C_Pinositol-sp_Y"/>
</dbReference>
<proteinExistence type="predicted"/>
<dbReference type="Proteomes" id="UP000007110">
    <property type="component" value="Unassembled WGS sequence"/>
</dbReference>
<feature type="domain" description="PI-PLC Y-box" evidence="7">
    <location>
        <begin position="336"/>
        <end position="452"/>
    </location>
</feature>
<dbReference type="Gene3D" id="3.20.20.190">
    <property type="entry name" value="Phosphatidylinositol (PI) phosphodiesterase"/>
    <property type="match status" value="1"/>
</dbReference>
<dbReference type="SUPFAM" id="SSF47473">
    <property type="entry name" value="EF-hand"/>
    <property type="match status" value="1"/>
</dbReference>
<keyword evidence="4" id="KW-0442">Lipid degradation</keyword>
<dbReference type="GO" id="GO:0007214">
    <property type="term" value="P:gamma-aminobutyric acid signaling pathway"/>
    <property type="evidence" value="ECO:0000318"/>
    <property type="project" value="GO_Central"/>
</dbReference>
<dbReference type="InParanoid" id="A0A7M7PG92"/>
<accession>A0A7M7PG92</accession>
<feature type="compositionally biased region" description="Acidic residues" evidence="5">
    <location>
        <begin position="266"/>
        <end position="280"/>
    </location>
</feature>
<dbReference type="OMA" id="LRENMQX"/>
<dbReference type="PANTHER" id="PTHR10336">
    <property type="entry name" value="PHOSPHOINOSITIDE-SPECIFIC PHOSPHOLIPASE C FAMILY PROTEIN"/>
    <property type="match status" value="1"/>
</dbReference>
<dbReference type="RefSeq" id="XP_030848838.1">
    <property type="nucleotide sequence ID" value="XM_030992978.1"/>
</dbReference>
<sequence>MTQPRMYQEAGEARPTLSSSEFLELFKEMSTRPEIYFLLVRYSSSEFMTLDDLMIFLEAEQGMTGVTKEKCLSLIQRYEVSEEGRQRGYLGIDGFTSYLLSSECDIFDHQQRRVCQDMTQSLSHYFIAASHNTYLTEDQLKGPSSVAAYVSALQKGCRWVELDVWDGANDEPIIYHGHTLTSKILFKAAIEAINQHAFETSEYPVIVSIENHCSPEQQRTMAHYITSVFGDKLHTERIDEDLSYLPSPHDLQGKILIKGKRLPDDHEGDEGEVTDEDEGSDTDRGKKIKKSRFFSFRRPDDPDLRVKRLRDKLTLNQIMASIAKDGVKKRALIRELSDLVTLCKSVRFLGFNEARQDQRYWEICSFVENTAEKFANMCPEDYVSHNKRYLSRVYPNPNRVDSTNLNPQDMWNVGCQIVALNYQTPGLMIDLYDGKFLMNGSCGYVLKPAIMREEIAYFRPNSFDVIPGVSPQILHIKIISGQQFPKPRGSGSKGEVIDPYISVEIFGIPADCKEERTKTVPHNGYNPIFDESFEFSVNLPELALVRFVVLDDDFIGDEFIGQYTIPFECLQPGYRHITLLSNTGEPLKPASLFVHVAVTNKRGGGWLCPWEWKKPTKRGMSVKKSKKSREYTRMKPIGVKAVDDAFKTAFQPLREAIDLRENIQCAMIGFKESCGLASMANLKQCVRSLFNRLAKTTEPVSLMVEMEGDSTVLRLEGNTPNVLRKAITAYTALVEECKKLTEQAEGISVRLDEAHTAGMQYHDNLTELLSKEGIKGRKLTRSTENFSWNIRVLKGQKEIIMSAKDECQEWMKQVYETATSLKQAHEGDIQEDEDESR</sequence>
<dbReference type="InterPro" id="IPR011992">
    <property type="entry name" value="EF-hand-dom_pair"/>
</dbReference>
<evidence type="ECO:0000256" key="1">
    <source>
        <dbReference type="ARBA" id="ARBA00004496"/>
    </source>
</evidence>
<evidence type="ECO:0000259" key="7">
    <source>
        <dbReference type="PROSITE" id="PS50008"/>
    </source>
</evidence>
<dbReference type="InterPro" id="IPR001192">
    <property type="entry name" value="PI-PLC_fam"/>
</dbReference>
<dbReference type="Pfam" id="PF00387">
    <property type="entry name" value="PI-PLC-Y"/>
    <property type="match status" value="1"/>
</dbReference>
<evidence type="ECO:0000259" key="6">
    <source>
        <dbReference type="PROSITE" id="PS50004"/>
    </source>
</evidence>
<evidence type="ECO:0000313" key="8">
    <source>
        <dbReference type="EnsemblMetazoa" id="XP_030848838"/>
    </source>
</evidence>
<dbReference type="SMART" id="SM00148">
    <property type="entry name" value="PLCXc"/>
    <property type="match status" value="1"/>
</dbReference>
<dbReference type="SMART" id="SM00149">
    <property type="entry name" value="PLCYc"/>
    <property type="match status" value="1"/>
</dbReference>
<dbReference type="PROSITE" id="PS50007">
    <property type="entry name" value="PIPLC_X_DOMAIN"/>
    <property type="match status" value="1"/>
</dbReference>
<dbReference type="CDD" id="cd00275">
    <property type="entry name" value="C2_PLC_like"/>
    <property type="match status" value="1"/>
</dbReference>
<dbReference type="GeneID" id="592492"/>
<dbReference type="GO" id="GO:0016042">
    <property type="term" value="P:lipid catabolic process"/>
    <property type="evidence" value="ECO:0007669"/>
    <property type="project" value="UniProtKB-KW"/>
</dbReference>
<keyword evidence="9" id="KW-1185">Reference proteome</keyword>
<dbReference type="InterPro" id="IPR017946">
    <property type="entry name" value="PLC-like_Pdiesterase_TIM-brl"/>
</dbReference>
<dbReference type="InterPro" id="IPR035892">
    <property type="entry name" value="C2_domain_sf"/>
</dbReference>
<dbReference type="KEGG" id="spu:592492"/>
<dbReference type="GO" id="GO:0051209">
    <property type="term" value="P:release of sequestered calcium ion into cytosol"/>
    <property type="evidence" value="ECO:0000318"/>
    <property type="project" value="GO_Central"/>
</dbReference>
<dbReference type="Gene3D" id="2.60.40.150">
    <property type="entry name" value="C2 domain"/>
    <property type="match status" value="1"/>
</dbReference>